<dbReference type="Gene3D" id="2.60.40.420">
    <property type="entry name" value="Cupredoxins - blue copper proteins"/>
    <property type="match status" value="1"/>
</dbReference>
<evidence type="ECO:0000256" key="4">
    <source>
        <dbReference type="ARBA" id="ARBA00023157"/>
    </source>
</evidence>
<dbReference type="AlphaFoldDB" id="A0A0B2VVJ9"/>
<keyword evidence="3" id="KW-0472">Membrane</keyword>
<evidence type="ECO:0000256" key="7">
    <source>
        <dbReference type="SAM" id="MobiDB-lite"/>
    </source>
</evidence>
<dbReference type="GO" id="GO:0007411">
    <property type="term" value="P:axon guidance"/>
    <property type="evidence" value="ECO:0007669"/>
    <property type="project" value="TreeGrafter"/>
</dbReference>
<comment type="similarity">
    <text evidence="6">Belongs to the ephrin family.</text>
</comment>
<evidence type="ECO:0000256" key="5">
    <source>
        <dbReference type="ARBA" id="ARBA00023180"/>
    </source>
</evidence>
<dbReference type="InterPro" id="IPR031328">
    <property type="entry name" value="Ephrin"/>
</dbReference>
<feature type="compositionally biased region" description="Low complexity" evidence="7">
    <location>
        <begin position="301"/>
        <end position="310"/>
    </location>
</feature>
<accession>A0A0B2VVJ9</accession>
<dbReference type="GO" id="GO:0046875">
    <property type="term" value="F:ephrin receptor binding"/>
    <property type="evidence" value="ECO:0007669"/>
    <property type="project" value="TreeGrafter"/>
</dbReference>
<evidence type="ECO:0000256" key="1">
    <source>
        <dbReference type="ARBA" id="ARBA00004370"/>
    </source>
</evidence>
<evidence type="ECO:0000313" key="11">
    <source>
        <dbReference type="Proteomes" id="UP000031036"/>
    </source>
</evidence>
<dbReference type="Pfam" id="PF00812">
    <property type="entry name" value="Ephrin"/>
    <property type="match status" value="1"/>
</dbReference>
<feature type="signal peptide" evidence="8">
    <location>
        <begin position="1"/>
        <end position="17"/>
    </location>
</feature>
<feature type="domain" description="Ephrin RBD" evidence="9">
    <location>
        <begin position="30"/>
        <end position="190"/>
    </location>
</feature>
<dbReference type="STRING" id="6265.A0A0B2VVJ9"/>
<evidence type="ECO:0000256" key="6">
    <source>
        <dbReference type="PROSITE-ProRule" id="PRU00884"/>
    </source>
</evidence>
<evidence type="ECO:0000259" key="9">
    <source>
        <dbReference type="PROSITE" id="PS51551"/>
    </source>
</evidence>
<dbReference type="PANTHER" id="PTHR11304:SF29">
    <property type="entry name" value="EPHRIN"/>
    <property type="match status" value="1"/>
</dbReference>
<comment type="caution">
    <text evidence="10">The sequence shown here is derived from an EMBL/GenBank/DDBJ whole genome shotgun (WGS) entry which is preliminary data.</text>
</comment>
<evidence type="ECO:0000256" key="3">
    <source>
        <dbReference type="ARBA" id="ARBA00023136"/>
    </source>
</evidence>
<sequence length="436" mass="49841">MKIVYLLTLFWCIHLEGRRTHRGKLEIDAFSVHHLYWNSSNPIFDVFTNSIQSDYSYGDAAPVMKVRLLDSLALHCPLYTTKQFEDLAEQSLVYMTKLKLTEGSQMQVSKYGFERCILDHTARLIAQCNTMPNSRSVVHRVFRRRGGTFGKLTPGHDYYLISTSTGSADGLYRSHGGLCANKNMRIKIRIEKDNFQHANPIKIQPIYFRDNDNTNRKVNELNADDEIFMTEEFNELTWKKKIIDPRIPESERQFGGKIISSLPLGAAQREYLKFAKTREVERPISVEQYDDDVVPMMRALSNGKANSAARNRSRSGRSRQHRPPLYADSENSVISKFNNAPWELIKDSGWQSGEKLEFTQTEEIARNLHAANTVAIMHLTKDSGIHENGPSDHDDDDHFTLMFYDRPPEIVRPFPGSASRTGVALVLLSVFIVHAL</sequence>
<dbReference type="SUPFAM" id="SSF49503">
    <property type="entry name" value="Cupredoxins"/>
    <property type="match status" value="1"/>
</dbReference>
<organism evidence="10 11">
    <name type="scientific">Toxocara canis</name>
    <name type="common">Canine roundworm</name>
    <dbReference type="NCBI Taxonomy" id="6265"/>
    <lineage>
        <taxon>Eukaryota</taxon>
        <taxon>Metazoa</taxon>
        <taxon>Ecdysozoa</taxon>
        <taxon>Nematoda</taxon>
        <taxon>Chromadorea</taxon>
        <taxon>Rhabditida</taxon>
        <taxon>Spirurina</taxon>
        <taxon>Ascaridomorpha</taxon>
        <taxon>Ascaridoidea</taxon>
        <taxon>Toxocaridae</taxon>
        <taxon>Toxocara</taxon>
    </lineage>
</organism>
<comment type="caution">
    <text evidence="6">Lacks conserved residue(s) required for the propagation of feature annotation.</text>
</comment>
<reference evidence="10 11" key="1">
    <citation type="submission" date="2014-11" db="EMBL/GenBank/DDBJ databases">
        <title>Genetic blueprint of the zoonotic pathogen Toxocara canis.</title>
        <authorList>
            <person name="Zhu X.-Q."/>
            <person name="Korhonen P.K."/>
            <person name="Cai H."/>
            <person name="Young N.D."/>
            <person name="Nejsum P."/>
            <person name="von Samson-Himmelstjerna G."/>
            <person name="Boag P.R."/>
            <person name="Tan P."/>
            <person name="Li Q."/>
            <person name="Min J."/>
            <person name="Yang Y."/>
            <person name="Wang X."/>
            <person name="Fang X."/>
            <person name="Hall R.S."/>
            <person name="Hofmann A."/>
            <person name="Sternberg P.W."/>
            <person name="Jex A.R."/>
            <person name="Gasser R.B."/>
        </authorList>
    </citation>
    <scope>NUCLEOTIDE SEQUENCE [LARGE SCALE GENOMIC DNA]</scope>
    <source>
        <strain evidence="10">PN_DK_2014</strain>
    </source>
</reference>
<dbReference type="InterPro" id="IPR001799">
    <property type="entry name" value="Ephrin_RBD"/>
</dbReference>
<dbReference type="InterPro" id="IPR008972">
    <property type="entry name" value="Cupredoxin"/>
</dbReference>
<keyword evidence="11" id="KW-1185">Reference proteome</keyword>
<evidence type="ECO:0000313" key="10">
    <source>
        <dbReference type="EMBL" id="KHN84985.1"/>
    </source>
</evidence>
<feature type="region of interest" description="Disordered" evidence="7">
    <location>
        <begin position="301"/>
        <end position="330"/>
    </location>
</feature>
<dbReference type="OrthoDB" id="6250301at2759"/>
<keyword evidence="4" id="KW-1015">Disulfide bond</keyword>
<dbReference type="EMBL" id="JPKZ01000885">
    <property type="protein sequence ID" value="KHN84985.1"/>
    <property type="molecule type" value="Genomic_DNA"/>
</dbReference>
<dbReference type="PROSITE" id="PS51551">
    <property type="entry name" value="EPHRIN_RBD_2"/>
    <property type="match status" value="1"/>
</dbReference>
<evidence type="ECO:0000256" key="8">
    <source>
        <dbReference type="SAM" id="SignalP"/>
    </source>
</evidence>
<dbReference type="GO" id="GO:0005886">
    <property type="term" value="C:plasma membrane"/>
    <property type="evidence" value="ECO:0007669"/>
    <property type="project" value="TreeGrafter"/>
</dbReference>
<protein>
    <recommendedName>
        <fullName evidence="9">Ephrin RBD domain-containing protein</fullName>
    </recommendedName>
</protein>
<dbReference type="Proteomes" id="UP000031036">
    <property type="component" value="Unassembled WGS sequence"/>
</dbReference>
<dbReference type="GO" id="GO:0048013">
    <property type="term" value="P:ephrin receptor signaling pathway"/>
    <property type="evidence" value="ECO:0007669"/>
    <property type="project" value="TreeGrafter"/>
</dbReference>
<dbReference type="PANTHER" id="PTHR11304">
    <property type="entry name" value="EPHRIN"/>
    <property type="match status" value="1"/>
</dbReference>
<proteinExistence type="inferred from homology"/>
<feature type="chain" id="PRO_5002077672" description="Ephrin RBD domain-containing protein" evidence="8">
    <location>
        <begin position="18"/>
        <end position="436"/>
    </location>
</feature>
<name>A0A0B2VVJ9_TOXCA</name>
<comment type="subcellular location">
    <subcellularLocation>
        <location evidence="1">Membrane</location>
    </subcellularLocation>
</comment>
<gene>
    <name evidence="10" type="ORF">Tcan_16146</name>
</gene>
<keyword evidence="5" id="KW-0325">Glycoprotein</keyword>
<keyword evidence="2 8" id="KW-0732">Signal</keyword>
<evidence type="ECO:0000256" key="2">
    <source>
        <dbReference type="ARBA" id="ARBA00022729"/>
    </source>
</evidence>
<feature type="compositionally biased region" description="Basic residues" evidence="7">
    <location>
        <begin position="311"/>
        <end position="322"/>
    </location>
</feature>